<gene>
    <name evidence="1" type="ORF">HPT29_027120</name>
</gene>
<name>A0ABY5RZR7_9HYPH</name>
<sequence>MLSFEAVEEVCESKSITLVIHPAIRRAVRGYEESFYIGLRCFLKEEADGIFFLPLCDGGSIRLAFSQRHSSGGHPILRVDPLTSEGLDQIKATIRASS</sequence>
<dbReference type="EMBL" id="CP102846">
    <property type="protein sequence ID" value="UVF22352.1"/>
    <property type="molecule type" value="Genomic_DNA"/>
</dbReference>
<organism evidence="1 2">
    <name type="scientific">Microvirga terrae</name>
    <dbReference type="NCBI Taxonomy" id="2740529"/>
    <lineage>
        <taxon>Bacteria</taxon>
        <taxon>Pseudomonadati</taxon>
        <taxon>Pseudomonadota</taxon>
        <taxon>Alphaproteobacteria</taxon>
        <taxon>Hyphomicrobiales</taxon>
        <taxon>Methylobacteriaceae</taxon>
        <taxon>Microvirga</taxon>
    </lineage>
</organism>
<accession>A0ABY5RZR7</accession>
<geneLocation type="plasmid" evidence="1 2">
    <name>pR24_1</name>
</geneLocation>
<keyword evidence="1" id="KW-0614">Plasmid</keyword>
<keyword evidence="2" id="KW-1185">Reference proteome</keyword>
<evidence type="ECO:0000313" key="2">
    <source>
        <dbReference type="Proteomes" id="UP001017257"/>
    </source>
</evidence>
<protein>
    <submittedName>
        <fullName evidence="1">Uncharacterized protein</fullName>
    </submittedName>
</protein>
<evidence type="ECO:0000313" key="1">
    <source>
        <dbReference type="EMBL" id="UVF22352.1"/>
    </source>
</evidence>
<reference evidence="1" key="1">
    <citation type="submission" date="2022-08" db="EMBL/GenBank/DDBJ databases">
        <title>Microvirga terrae sp. nov., isolated from soil.</title>
        <authorList>
            <person name="Kim K.H."/>
            <person name="Seo Y.L."/>
            <person name="Kim J.M."/>
            <person name="Lee J.K."/>
            <person name="Han D.M."/>
            <person name="Jeon C.O."/>
        </authorList>
    </citation>
    <scope>NUCLEOTIDE SEQUENCE</scope>
    <source>
        <strain evidence="1">R24</strain>
        <plasmid evidence="1">pR24_1</plasmid>
    </source>
</reference>
<dbReference type="Proteomes" id="UP001017257">
    <property type="component" value="Plasmid pR24_1"/>
</dbReference>
<proteinExistence type="predicted"/>
<dbReference type="RefSeq" id="WP_173945186.1">
    <property type="nucleotide sequence ID" value="NZ_CP102846.1"/>
</dbReference>